<comment type="caution">
    <text evidence="2">The sequence shown here is derived from an EMBL/GenBank/DDBJ whole genome shotgun (WGS) entry which is preliminary data.</text>
</comment>
<organism evidence="2 3">
    <name type="scientific">Curvibacter cyanobacteriorum</name>
    <dbReference type="NCBI Taxonomy" id="3026422"/>
    <lineage>
        <taxon>Bacteria</taxon>
        <taxon>Pseudomonadati</taxon>
        <taxon>Pseudomonadota</taxon>
        <taxon>Betaproteobacteria</taxon>
        <taxon>Burkholderiales</taxon>
        <taxon>Comamonadaceae</taxon>
        <taxon>Curvibacter</taxon>
    </lineage>
</organism>
<protein>
    <recommendedName>
        <fullName evidence="4">DUF304 domain-containing protein</fullName>
    </recommendedName>
</protein>
<dbReference type="Proteomes" id="UP001528673">
    <property type="component" value="Unassembled WGS sequence"/>
</dbReference>
<sequence length="169" mass="18804">MTEPTAPPAPELPRMGPPPFVFSPQGGSVEGPAFPVLVKCLAVLMAVGCGAWLAQLWITNQPEIHSRSAGLWFVAAQLMITCLAWFIVRSRTRLDATRLHQQWAGDKVMPLADLAFAKFIRVRGLEWLIAPRLYVRTLSGKFAVFYVASPEVRAECERLIAELASFRRL</sequence>
<evidence type="ECO:0008006" key="4">
    <source>
        <dbReference type="Google" id="ProtNLM"/>
    </source>
</evidence>
<keyword evidence="1" id="KW-0472">Membrane</keyword>
<evidence type="ECO:0000313" key="3">
    <source>
        <dbReference type="Proteomes" id="UP001528673"/>
    </source>
</evidence>
<evidence type="ECO:0000256" key="1">
    <source>
        <dbReference type="SAM" id="Phobius"/>
    </source>
</evidence>
<feature type="transmembrane region" description="Helical" evidence="1">
    <location>
        <begin position="70"/>
        <end position="88"/>
    </location>
</feature>
<proteinExistence type="predicted"/>
<keyword evidence="1" id="KW-0812">Transmembrane</keyword>
<evidence type="ECO:0000313" key="2">
    <source>
        <dbReference type="EMBL" id="MDD0840768.1"/>
    </source>
</evidence>
<feature type="transmembrane region" description="Helical" evidence="1">
    <location>
        <begin position="36"/>
        <end position="58"/>
    </location>
</feature>
<dbReference type="RefSeq" id="WP_273953551.1">
    <property type="nucleotide sequence ID" value="NZ_JAQSIP010000012.1"/>
</dbReference>
<keyword evidence="1" id="KW-1133">Transmembrane helix</keyword>
<keyword evidence="3" id="KW-1185">Reference proteome</keyword>
<accession>A0ABT5N370</accession>
<reference evidence="2 3" key="1">
    <citation type="submission" date="2023-02" db="EMBL/GenBank/DDBJ databases">
        <title>Bacterial whole genomic sequence of Curvibacter sp. HBC61.</title>
        <authorList>
            <person name="Le V."/>
            <person name="Ko S.-R."/>
            <person name="Ahn C.-Y."/>
            <person name="Oh H.-M."/>
        </authorList>
    </citation>
    <scope>NUCLEOTIDE SEQUENCE [LARGE SCALE GENOMIC DNA]</scope>
    <source>
        <strain evidence="2 3">HBC61</strain>
    </source>
</reference>
<gene>
    <name evidence="2" type="ORF">PSQ40_19485</name>
</gene>
<dbReference type="EMBL" id="JAQSIP010000012">
    <property type="protein sequence ID" value="MDD0840768.1"/>
    <property type="molecule type" value="Genomic_DNA"/>
</dbReference>
<name>A0ABT5N370_9BURK</name>